<feature type="non-terminal residue" evidence="2">
    <location>
        <position position="1"/>
    </location>
</feature>
<proteinExistence type="predicted"/>
<sequence length="82" mass="9212">PSELLQRDEFNDVIPQAEGDIPERSKKREKKKKKSGKKKKPEEAKTPVDTSVPHNVGEPQQQLPDDVQPSKPVTEEQVVTNA</sequence>
<feature type="compositionally biased region" description="Polar residues" evidence="1">
    <location>
        <begin position="48"/>
        <end position="63"/>
    </location>
</feature>
<keyword evidence="3" id="KW-1185">Reference proteome</keyword>
<feature type="non-terminal residue" evidence="2">
    <location>
        <position position="82"/>
    </location>
</feature>
<accession>A0A392U5L3</accession>
<feature type="region of interest" description="Disordered" evidence="1">
    <location>
        <begin position="1"/>
        <end position="82"/>
    </location>
</feature>
<comment type="caution">
    <text evidence="2">The sequence shown here is derived from an EMBL/GenBank/DDBJ whole genome shotgun (WGS) entry which is preliminary data.</text>
</comment>
<protein>
    <submittedName>
        <fullName evidence="2">Uncharacterized protein</fullName>
    </submittedName>
</protein>
<feature type="compositionally biased region" description="Basic and acidic residues" evidence="1">
    <location>
        <begin position="1"/>
        <end position="10"/>
    </location>
</feature>
<dbReference type="EMBL" id="LXQA010740325">
    <property type="protein sequence ID" value="MCI68652.1"/>
    <property type="molecule type" value="Genomic_DNA"/>
</dbReference>
<organism evidence="2 3">
    <name type="scientific">Trifolium medium</name>
    <dbReference type="NCBI Taxonomy" id="97028"/>
    <lineage>
        <taxon>Eukaryota</taxon>
        <taxon>Viridiplantae</taxon>
        <taxon>Streptophyta</taxon>
        <taxon>Embryophyta</taxon>
        <taxon>Tracheophyta</taxon>
        <taxon>Spermatophyta</taxon>
        <taxon>Magnoliopsida</taxon>
        <taxon>eudicotyledons</taxon>
        <taxon>Gunneridae</taxon>
        <taxon>Pentapetalae</taxon>
        <taxon>rosids</taxon>
        <taxon>fabids</taxon>
        <taxon>Fabales</taxon>
        <taxon>Fabaceae</taxon>
        <taxon>Papilionoideae</taxon>
        <taxon>50 kb inversion clade</taxon>
        <taxon>NPAAA clade</taxon>
        <taxon>Hologalegina</taxon>
        <taxon>IRL clade</taxon>
        <taxon>Trifolieae</taxon>
        <taxon>Trifolium</taxon>
    </lineage>
</organism>
<evidence type="ECO:0000256" key="1">
    <source>
        <dbReference type="SAM" id="MobiDB-lite"/>
    </source>
</evidence>
<reference evidence="2 3" key="1">
    <citation type="journal article" date="2018" name="Front. Plant Sci.">
        <title>Red Clover (Trifolium pratense) and Zigzag Clover (T. medium) - A Picture of Genomic Similarities and Differences.</title>
        <authorList>
            <person name="Dluhosova J."/>
            <person name="Istvanek J."/>
            <person name="Nedelnik J."/>
            <person name="Repkova J."/>
        </authorList>
    </citation>
    <scope>NUCLEOTIDE SEQUENCE [LARGE SCALE GENOMIC DNA]</scope>
    <source>
        <strain evidence="3">cv. 10/8</strain>
        <tissue evidence="2">Leaf</tissue>
    </source>
</reference>
<feature type="compositionally biased region" description="Basic residues" evidence="1">
    <location>
        <begin position="27"/>
        <end position="39"/>
    </location>
</feature>
<evidence type="ECO:0000313" key="2">
    <source>
        <dbReference type="EMBL" id="MCI68652.1"/>
    </source>
</evidence>
<dbReference type="AlphaFoldDB" id="A0A392U5L3"/>
<name>A0A392U5L3_9FABA</name>
<dbReference type="Proteomes" id="UP000265520">
    <property type="component" value="Unassembled WGS sequence"/>
</dbReference>
<evidence type="ECO:0000313" key="3">
    <source>
        <dbReference type="Proteomes" id="UP000265520"/>
    </source>
</evidence>